<proteinExistence type="predicted"/>
<dbReference type="PANTHER" id="PTHR44591:SF3">
    <property type="entry name" value="RESPONSE REGULATORY DOMAIN-CONTAINING PROTEIN"/>
    <property type="match status" value="1"/>
</dbReference>
<gene>
    <name evidence="4" type="ordered locus">AM1_6386</name>
</gene>
<dbReference type="eggNOG" id="COG0745">
    <property type="taxonomic scope" value="Bacteria"/>
</dbReference>
<dbReference type="PROSITE" id="PS50110">
    <property type="entry name" value="RESPONSE_REGULATORY"/>
    <property type="match status" value="1"/>
</dbReference>
<keyword evidence="1 2" id="KW-0597">Phosphoprotein</keyword>
<dbReference type="OrthoDB" id="9800897at2"/>
<evidence type="ECO:0000256" key="1">
    <source>
        <dbReference type="ARBA" id="ARBA00022553"/>
    </source>
</evidence>
<dbReference type="Gene3D" id="3.40.50.2300">
    <property type="match status" value="1"/>
</dbReference>
<feature type="domain" description="Response regulatory" evidence="3">
    <location>
        <begin position="3"/>
        <end position="115"/>
    </location>
</feature>
<dbReference type="CDD" id="cd17574">
    <property type="entry name" value="REC_OmpR"/>
    <property type="match status" value="1"/>
</dbReference>
<dbReference type="AlphaFoldDB" id="B0C8Q4"/>
<dbReference type="RefSeq" id="WP_012166490.1">
    <property type="nucleotide sequence ID" value="NC_009925.1"/>
</dbReference>
<dbReference type="SUPFAM" id="SSF52172">
    <property type="entry name" value="CheY-like"/>
    <property type="match status" value="1"/>
</dbReference>
<reference evidence="4 5" key="1">
    <citation type="journal article" date="2008" name="Proc. Natl. Acad. Sci. U.S.A.">
        <title>Niche adaptation and genome expansion in the chlorophyll d-producing cyanobacterium Acaryochloris marina.</title>
        <authorList>
            <person name="Swingley W.D."/>
            <person name="Chen M."/>
            <person name="Cheung P.C."/>
            <person name="Conrad A.L."/>
            <person name="Dejesa L.C."/>
            <person name="Hao J."/>
            <person name="Honchak B.M."/>
            <person name="Karbach L.E."/>
            <person name="Kurdoglu A."/>
            <person name="Lahiri S."/>
            <person name="Mastrian S.D."/>
            <person name="Miyashita H."/>
            <person name="Page L."/>
            <person name="Ramakrishna P."/>
            <person name="Satoh S."/>
            <person name="Sattley W.M."/>
            <person name="Shimada Y."/>
            <person name="Taylor H.L."/>
            <person name="Tomo T."/>
            <person name="Tsuchiya T."/>
            <person name="Wang Z.T."/>
            <person name="Raymond J."/>
            <person name="Mimuro M."/>
            <person name="Blankenship R.E."/>
            <person name="Touchman J.W."/>
        </authorList>
    </citation>
    <scope>NUCLEOTIDE SEQUENCE [LARGE SCALE GENOMIC DNA]</scope>
    <source>
        <strain evidence="5">MBIC 11017</strain>
    </source>
</reference>
<keyword evidence="5" id="KW-1185">Reference proteome</keyword>
<evidence type="ECO:0000313" key="5">
    <source>
        <dbReference type="Proteomes" id="UP000000268"/>
    </source>
</evidence>
<feature type="modified residue" description="4-aspartylphosphate" evidence="2">
    <location>
        <position position="52"/>
    </location>
</feature>
<dbReference type="EMBL" id="CP000828">
    <property type="protein sequence ID" value="ABW31316.1"/>
    <property type="molecule type" value="Genomic_DNA"/>
</dbReference>
<dbReference type="STRING" id="329726.AM1_6386"/>
<dbReference type="KEGG" id="amr:AM1_6386"/>
<evidence type="ECO:0000313" key="4">
    <source>
        <dbReference type="EMBL" id="ABW31316.1"/>
    </source>
</evidence>
<evidence type="ECO:0000259" key="3">
    <source>
        <dbReference type="PROSITE" id="PS50110"/>
    </source>
</evidence>
<sequence length="118" mass="13184">MKRVLLVEDEERIARFVEKGLLKHGYQSTLVTDGQQALDQANLEAFDVVLLDLGLPIISGWTVLQTLRQRGFTVPIIVITAFVDQDELALASGATDFISKPFQFSELIETIQRHLADS</sequence>
<dbReference type="InterPro" id="IPR050595">
    <property type="entry name" value="Bact_response_regulator"/>
</dbReference>
<dbReference type="InterPro" id="IPR001789">
    <property type="entry name" value="Sig_transdc_resp-reg_receiver"/>
</dbReference>
<dbReference type="Proteomes" id="UP000000268">
    <property type="component" value="Chromosome"/>
</dbReference>
<dbReference type="HOGENOM" id="CLU_000445_69_9_3"/>
<organism evidence="4 5">
    <name type="scientific">Acaryochloris marina (strain MBIC 11017)</name>
    <dbReference type="NCBI Taxonomy" id="329726"/>
    <lineage>
        <taxon>Bacteria</taxon>
        <taxon>Bacillati</taxon>
        <taxon>Cyanobacteriota</taxon>
        <taxon>Cyanophyceae</taxon>
        <taxon>Acaryochloridales</taxon>
        <taxon>Acaryochloridaceae</taxon>
        <taxon>Acaryochloris</taxon>
    </lineage>
</organism>
<dbReference type="Pfam" id="PF00072">
    <property type="entry name" value="Response_reg"/>
    <property type="match status" value="1"/>
</dbReference>
<dbReference type="PANTHER" id="PTHR44591">
    <property type="entry name" value="STRESS RESPONSE REGULATOR PROTEIN 1"/>
    <property type="match status" value="1"/>
</dbReference>
<evidence type="ECO:0000256" key="2">
    <source>
        <dbReference type="PROSITE-ProRule" id="PRU00169"/>
    </source>
</evidence>
<accession>B0C8Q4</accession>
<dbReference type="GO" id="GO:0000160">
    <property type="term" value="P:phosphorelay signal transduction system"/>
    <property type="evidence" value="ECO:0007669"/>
    <property type="project" value="InterPro"/>
</dbReference>
<protein>
    <submittedName>
        <fullName evidence="4">Response regulator</fullName>
    </submittedName>
</protein>
<dbReference type="InterPro" id="IPR011006">
    <property type="entry name" value="CheY-like_superfamily"/>
</dbReference>
<dbReference type="SMART" id="SM00448">
    <property type="entry name" value="REC"/>
    <property type="match status" value="1"/>
</dbReference>
<name>B0C8Q4_ACAM1</name>